<dbReference type="GO" id="GO:0020037">
    <property type="term" value="F:heme binding"/>
    <property type="evidence" value="ECO:0007669"/>
    <property type="project" value="InterPro"/>
</dbReference>
<keyword evidence="4 8" id="KW-0479">Metal-binding</keyword>
<evidence type="ECO:0000256" key="9">
    <source>
        <dbReference type="RuleBase" id="RU000461"/>
    </source>
</evidence>
<evidence type="ECO:0000256" key="7">
    <source>
        <dbReference type="ARBA" id="ARBA00023033"/>
    </source>
</evidence>
<protein>
    <submittedName>
        <fullName evidence="10">Cytochrome P450</fullName>
    </submittedName>
</protein>
<evidence type="ECO:0000256" key="3">
    <source>
        <dbReference type="ARBA" id="ARBA00022617"/>
    </source>
</evidence>
<dbReference type="PANTHER" id="PTHR24286">
    <property type="entry name" value="CYTOCHROME P450 26"/>
    <property type="match status" value="1"/>
</dbReference>
<dbReference type="Proteomes" id="UP000239576">
    <property type="component" value="Unassembled WGS sequence"/>
</dbReference>
<comment type="similarity">
    <text evidence="2 9">Belongs to the cytochrome P450 family.</text>
</comment>
<evidence type="ECO:0000313" key="11">
    <source>
        <dbReference type="Proteomes" id="UP000239576"/>
    </source>
</evidence>
<dbReference type="RefSeq" id="WP_106259057.1">
    <property type="nucleotide sequence ID" value="NZ_CAWNSW010000034.1"/>
</dbReference>
<dbReference type="EMBL" id="PVWK01000125">
    <property type="protein sequence ID" value="PSB25430.1"/>
    <property type="molecule type" value="Genomic_DNA"/>
</dbReference>
<dbReference type="InterPro" id="IPR002403">
    <property type="entry name" value="Cyt_P450_E_grp-IV"/>
</dbReference>
<dbReference type="PROSITE" id="PS00086">
    <property type="entry name" value="CYTOCHROME_P450"/>
    <property type="match status" value="1"/>
</dbReference>
<evidence type="ECO:0000256" key="2">
    <source>
        <dbReference type="ARBA" id="ARBA00010617"/>
    </source>
</evidence>
<dbReference type="AlphaFoldDB" id="A0A2T1DY74"/>
<dbReference type="PRINTS" id="PR00385">
    <property type="entry name" value="P450"/>
</dbReference>
<reference evidence="10 11" key="2">
    <citation type="submission" date="2018-03" db="EMBL/GenBank/DDBJ databases">
        <title>The ancient ancestry and fast evolution of plastids.</title>
        <authorList>
            <person name="Moore K.R."/>
            <person name="Magnabosco C."/>
            <person name="Momper L."/>
            <person name="Gold D.A."/>
            <person name="Bosak T."/>
            <person name="Fournier G.P."/>
        </authorList>
    </citation>
    <scope>NUCLEOTIDE SEQUENCE [LARGE SCALE GENOMIC DNA]</scope>
    <source>
        <strain evidence="10 11">ULC18</strain>
    </source>
</reference>
<proteinExistence type="inferred from homology"/>
<evidence type="ECO:0000313" key="10">
    <source>
        <dbReference type="EMBL" id="PSB25430.1"/>
    </source>
</evidence>
<organism evidence="10 11">
    <name type="scientific">Stenomitos frigidus ULC18</name>
    <dbReference type="NCBI Taxonomy" id="2107698"/>
    <lineage>
        <taxon>Bacteria</taxon>
        <taxon>Bacillati</taxon>
        <taxon>Cyanobacteriota</taxon>
        <taxon>Cyanophyceae</taxon>
        <taxon>Leptolyngbyales</taxon>
        <taxon>Leptolyngbyaceae</taxon>
        <taxon>Stenomitos</taxon>
    </lineage>
</organism>
<evidence type="ECO:0000256" key="4">
    <source>
        <dbReference type="ARBA" id="ARBA00022723"/>
    </source>
</evidence>
<accession>A0A2T1DY74</accession>
<dbReference type="SUPFAM" id="SSF48264">
    <property type="entry name" value="Cytochrome P450"/>
    <property type="match status" value="1"/>
</dbReference>
<evidence type="ECO:0000256" key="8">
    <source>
        <dbReference type="PIRSR" id="PIRSR602403-1"/>
    </source>
</evidence>
<dbReference type="OrthoDB" id="446280at2"/>
<reference evidence="11" key="1">
    <citation type="submission" date="2018-02" db="EMBL/GenBank/DDBJ databases">
        <authorList>
            <person name="Moore K."/>
            <person name="Momper L."/>
        </authorList>
    </citation>
    <scope>NUCLEOTIDE SEQUENCE [LARGE SCALE GENOMIC DNA]</scope>
    <source>
        <strain evidence="11">ULC18</strain>
    </source>
</reference>
<feature type="binding site" description="axial binding residue" evidence="8">
    <location>
        <position position="394"/>
    </location>
    <ligand>
        <name>heme</name>
        <dbReference type="ChEBI" id="CHEBI:30413"/>
    </ligand>
    <ligandPart>
        <name>Fe</name>
        <dbReference type="ChEBI" id="CHEBI:18248"/>
    </ligandPart>
</feature>
<comment type="cofactor">
    <cofactor evidence="1 8">
        <name>heme</name>
        <dbReference type="ChEBI" id="CHEBI:30413"/>
    </cofactor>
</comment>
<name>A0A2T1DY74_9CYAN</name>
<dbReference type="GO" id="GO:0005506">
    <property type="term" value="F:iron ion binding"/>
    <property type="evidence" value="ECO:0007669"/>
    <property type="project" value="InterPro"/>
</dbReference>
<sequence>MTVQVLQRLKSADEMPGSFGRGESKELFADDELFYWRRFERYGPIFKSCIKGHKFAYLIGPEANRLVLSEQVDHFSTRLGWQFLEPLLGRGILMQGGAEHRATRKLMFPSMHGRAIANYFDTVQQVVDQLLIEWGQQDTVPLIDSFGQFTTIVASKLFLGTESDAEIQQTSQWFRQLMRGLRGKLKLDIPQTLYGQSQQARRNLLGFVRNKITTRRAQGNLQECRDVLGMLMVATDEQGNHLTESEVTDQALMLLLAGQDNPAMLLSWVLFELSAHPEWRDRLRTELAQVVGDAPLQLSHLNKLPQMSNVLKEAERLYPPVFGMARGVIKDVEFAGYHIPAGWYIDISPMLTHRLPDLYPNPDRFDPDRFAPPREEDKRHPFALIGFGGGPHTCIGLELAKLEMKVFLATLLRQFDWTVTPDRAAIAPVLQPTKVQEHLQAELKRR</sequence>
<dbReference type="InterPro" id="IPR036396">
    <property type="entry name" value="Cyt_P450_sf"/>
</dbReference>
<comment type="caution">
    <text evidence="10">The sequence shown here is derived from an EMBL/GenBank/DDBJ whole genome shotgun (WGS) entry which is preliminary data.</text>
</comment>
<keyword evidence="3 8" id="KW-0349">Heme</keyword>
<dbReference type="PRINTS" id="PR00465">
    <property type="entry name" value="EP450IV"/>
</dbReference>
<keyword evidence="6 8" id="KW-0408">Iron</keyword>
<gene>
    <name evidence="10" type="ORF">C7B82_23415</name>
</gene>
<evidence type="ECO:0000256" key="6">
    <source>
        <dbReference type="ARBA" id="ARBA00023004"/>
    </source>
</evidence>
<dbReference type="GO" id="GO:0016705">
    <property type="term" value="F:oxidoreductase activity, acting on paired donors, with incorporation or reduction of molecular oxygen"/>
    <property type="evidence" value="ECO:0007669"/>
    <property type="project" value="InterPro"/>
</dbReference>
<dbReference type="GO" id="GO:0016125">
    <property type="term" value="P:sterol metabolic process"/>
    <property type="evidence" value="ECO:0007669"/>
    <property type="project" value="TreeGrafter"/>
</dbReference>
<dbReference type="InterPro" id="IPR001128">
    <property type="entry name" value="Cyt_P450"/>
</dbReference>
<dbReference type="Gene3D" id="1.10.630.10">
    <property type="entry name" value="Cytochrome P450"/>
    <property type="match status" value="1"/>
</dbReference>
<dbReference type="InterPro" id="IPR017972">
    <property type="entry name" value="Cyt_P450_CS"/>
</dbReference>
<keyword evidence="7 9" id="KW-0503">Monooxygenase</keyword>
<keyword evidence="11" id="KW-1185">Reference proteome</keyword>
<dbReference type="PANTHER" id="PTHR24286:SF24">
    <property type="entry name" value="LANOSTEROL 14-ALPHA DEMETHYLASE"/>
    <property type="match status" value="1"/>
</dbReference>
<evidence type="ECO:0000256" key="1">
    <source>
        <dbReference type="ARBA" id="ARBA00001971"/>
    </source>
</evidence>
<keyword evidence="5 9" id="KW-0560">Oxidoreductase</keyword>
<dbReference type="Pfam" id="PF00067">
    <property type="entry name" value="p450"/>
    <property type="match status" value="1"/>
</dbReference>
<dbReference type="GO" id="GO:0004497">
    <property type="term" value="F:monooxygenase activity"/>
    <property type="evidence" value="ECO:0007669"/>
    <property type="project" value="UniProtKB-KW"/>
</dbReference>
<evidence type="ECO:0000256" key="5">
    <source>
        <dbReference type="ARBA" id="ARBA00023002"/>
    </source>
</evidence>